<proteinExistence type="predicted"/>
<dbReference type="Proteomes" id="UP000749559">
    <property type="component" value="Unassembled WGS sequence"/>
</dbReference>
<dbReference type="EMBL" id="CAIIXF020000007">
    <property type="protein sequence ID" value="CAH1788612.1"/>
    <property type="molecule type" value="Genomic_DNA"/>
</dbReference>
<dbReference type="InterPro" id="IPR011992">
    <property type="entry name" value="EF-hand-dom_pair"/>
</dbReference>
<dbReference type="Pfam" id="PF13833">
    <property type="entry name" value="EF-hand_8"/>
    <property type="match status" value="1"/>
</dbReference>
<sequence>MVARKVPKEVQQIFDRYIKNNVRRLKKADAIIMLNKEFELSEEQANVMFDTFDKDKNGIMSIWEFHQFYQTVGASAHEMVEKFKEMDKDGSGQLDADEAREGLRSIKVADGRPLAEKEIEFFIKSTAGEDNVIDIGEFASLLFRLKLCKK</sequence>
<dbReference type="SUPFAM" id="SSF47473">
    <property type="entry name" value="EF-hand"/>
    <property type="match status" value="1"/>
</dbReference>
<dbReference type="PROSITE" id="PS50222">
    <property type="entry name" value="EF_HAND_2"/>
    <property type="match status" value="2"/>
</dbReference>
<protein>
    <submittedName>
        <fullName evidence="1">Uncharacterized protein</fullName>
    </submittedName>
</protein>
<comment type="caution">
    <text evidence="1">The sequence shown here is derived from an EMBL/GenBank/DDBJ whole genome shotgun (WGS) entry which is preliminary data.</text>
</comment>
<accession>A0A8J1UFU9</accession>
<dbReference type="PROSITE" id="PS00018">
    <property type="entry name" value="EF_HAND_1"/>
    <property type="match status" value="1"/>
</dbReference>
<dbReference type="Gene3D" id="1.10.238.10">
    <property type="entry name" value="EF-hand"/>
    <property type="match status" value="1"/>
</dbReference>
<dbReference type="Pfam" id="PF13405">
    <property type="entry name" value="EF-hand_6"/>
    <property type="match status" value="1"/>
</dbReference>
<evidence type="ECO:0000313" key="2">
    <source>
        <dbReference type="Proteomes" id="UP000749559"/>
    </source>
</evidence>
<evidence type="ECO:0000313" key="1">
    <source>
        <dbReference type="EMBL" id="CAH1788612.1"/>
    </source>
</evidence>
<dbReference type="InterPro" id="IPR002048">
    <property type="entry name" value="EF_hand_dom"/>
</dbReference>
<dbReference type="InterPro" id="IPR018247">
    <property type="entry name" value="EF_Hand_1_Ca_BS"/>
</dbReference>
<keyword evidence="2" id="KW-1185">Reference proteome</keyword>
<name>A0A8J1UFU9_OWEFU</name>
<gene>
    <name evidence="1" type="ORF">OFUS_LOCUS14107</name>
</gene>
<organism evidence="1 2">
    <name type="scientific">Owenia fusiformis</name>
    <name type="common">Polychaete worm</name>
    <dbReference type="NCBI Taxonomy" id="6347"/>
    <lineage>
        <taxon>Eukaryota</taxon>
        <taxon>Metazoa</taxon>
        <taxon>Spiralia</taxon>
        <taxon>Lophotrochozoa</taxon>
        <taxon>Annelida</taxon>
        <taxon>Polychaeta</taxon>
        <taxon>Sedentaria</taxon>
        <taxon>Canalipalpata</taxon>
        <taxon>Sabellida</taxon>
        <taxon>Oweniida</taxon>
        <taxon>Oweniidae</taxon>
        <taxon>Owenia</taxon>
    </lineage>
</organism>
<reference evidence="1" key="1">
    <citation type="submission" date="2022-03" db="EMBL/GenBank/DDBJ databases">
        <authorList>
            <person name="Martin C."/>
        </authorList>
    </citation>
    <scope>NUCLEOTIDE SEQUENCE</scope>
</reference>
<dbReference type="OrthoDB" id="427950at2759"/>
<dbReference type="AlphaFoldDB" id="A0A8J1UFU9"/>
<dbReference type="SMART" id="SM00054">
    <property type="entry name" value="EFh"/>
    <property type="match status" value="2"/>
</dbReference>
<dbReference type="GO" id="GO:0005509">
    <property type="term" value="F:calcium ion binding"/>
    <property type="evidence" value="ECO:0007669"/>
    <property type="project" value="InterPro"/>
</dbReference>